<sequence>MHTLLTLQFSRAGDRSHVDGAPSTKDSLSVRRLTGTEAPTATGLSGGSSDRPCDWPNILPSAIETAERSTLATRCDPCRRRHAASCMTDVTGESTRGLLQADQEGEEWEDAGKQSASFECGRAADSQLRHDIETSLGLVPSCPCHHHTNVCWKVADQIRRIGAKGRKALTPETSTRSLILDAQITLKGKVVVNAAAFVGEDPVEIR</sequence>
<dbReference type="EMBL" id="JANHOG010001700">
    <property type="protein sequence ID" value="KAJ3532921.1"/>
    <property type="molecule type" value="Genomic_DNA"/>
</dbReference>
<proteinExistence type="predicted"/>
<comment type="caution">
    <text evidence="1">The sequence shown here is derived from an EMBL/GenBank/DDBJ whole genome shotgun (WGS) entry which is preliminary data.</text>
</comment>
<organism evidence="1 2">
    <name type="scientific">Phlebia brevispora</name>
    <dbReference type="NCBI Taxonomy" id="194682"/>
    <lineage>
        <taxon>Eukaryota</taxon>
        <taxon>Fungi</taxon>
        <taxon>Dikarya</taxon>
        <taxon>Basidiomycota</taxon>
        <taxon>Agaricomycotina</taxon>
        <taxon>Agaricomycetes</taxon>
        <taxon>Polyporales</taxon>
        <taxon>Meruliaceae</taxon>
        <taxon>Phlebia</taxon>
    </lineage>
</organism>
<reference evidence="1" key="1">
    <citation type="submission" date="2022-07" db="EMBL/GenBank/DDBJ databases">
        <title>Genome Sequence of Phlebia brevispora.</title>
        <authorList>
            <person name="Buettner E."/>
        </authorList>
    </citation>
    <scope>NUCLEOTIDE SEQUENCE</scope>
    <source>
        <strain evidence="1">MPL23</strain>
    </source>
</reference>
<name>A0ACC1S692_9APHY</name>
<evidence type="ECO:0000313" key="1">
    <source>
        <dbReference type="EMBL" id="KAJ3532921.1"/>
    </source>
</evidence>
<keyword evidence="2" id="KW-1185">Reference proteome</keyword>
<accession>A0ACC1S692</accession>
<protein>
    <submittedName>
        <fullName evidence="1">Uncharacterized protein</fullName>
    </submittedName>
</protein>
<dbReference type="Proteomes" id="UP001148662">
    <property type="component" value="Unassembled WGS sequence"/>
</dbReference>
<gene>
    <name evidence="1" type="ORF">NM688_g7353</name>
</gene>
<evidence type="ECO:0000313" key="2">
    <source>
        <dbReference type="Proteomes" id="UP001148662"/>
    </source>
</evidence>